<feature type="region of interest" description="Disordered" evidence="1">
    <location>
        <begin position="1"/>
        <end position="24"/>
    </location>
</feature>
<evidence type="ECO:0000313" key="3">
    <source>
        <dbReference type="Proteomes" id="UP000652761"/>
    </source>
</evidence>
<accession>A0A843XCK8</accession>
<protein>
    <submittedName>
        <fullName evidence="2">Uncharacterized protein</fullName>
    </submittedName>
</protein>
<reference evidence="2" key="1">
    <citation type="submission" date="2017-07" db="EMBL/GenBank/DDBJ databases">
        <title>Taro Niue Genome Assembly and Annotation.</title>
        <authorList>
            <person name="Atibalentja N."/>
            <person name="Keating K."/>
            <person name="Fields C.J."/>
        </authorList>
    </citation>
    <scope>NUCLEOTIDE SEQUENCE</scope>
    <source>
        <strain evidence="2">Niue_2</strain>
        <tissue evidence="2">Leaf</tissue>
    </source>
</reference>
<sequence length="102" mass="11367">MAGERQDAASGEASASITGPPRVTFPDAFRNQRSNIAPMKLEVEESAEAMSPRNMWQARFFPFSSHRLLHLSVATLVPSLHRCRFVLRAISLSLGLYHVTQN</sequence>
<evidence type="ECO:0000256" key="1">
    <source>
        <dbReference type="SAM" id="MobiDB-lite"/>
    </source>
</evidence>
<dbReference type="OrthoDB" id="1892038at2759"/>
<gene>
    <name evidence="2" type="ORF">Taro_049987</name>
</gene>
<proteinExistence type="predicted"/>
<name>A0A843XCK8_COLES</name>
<comment type="caution">
    <text evidence="2">The sequence shown here is derived from an EMBL/GenBank/DDBJ whole genome shotgun (WGS) entry which is preliminary data.</text>
</comment>
<dbReference type="Proteomes" id="UP000652761">
    <property type="component" value="Unassembled WGS sequence"/>
</dbReference>
<organism evidence="2 3">
    <name type="scientific">Colocasia esculenta</name>
    <name type="common">Wild taro</name>
    <name type="synonym">Arum esculentum</name>
    <dbReference type="NCBI Taxonomy" id="4460"/>
    <lineage>
        <taxon>Eukaryota</taxon>
        <taxon>Viridiplantae</taxon>
        <taxon>Streptophyta</taxon>
        <taxon>Embryophyta</taxon>
        <taxon>Tracheophyta</taxon>
        <taxon>Spermatophyta</taxon>
        <taxon>Magnoliopsida</taxon>
        <taxon>Liliopsida</taxon>
        <taxon>Araceae</taxon>
        <taxon>Aroideae</taxon>
        <taxon>Colocasieae</taxon>
        <taxon>Colocasia</taxon>
    </lineage>
</organism>
<dbReference type="AlphaFoldDB" id="A0A843XCK8"/>
<dbReference type="EMBL" id="NMUH01007301">
    <property type="protein sequence ID" value="MQM17021.1"/>
    <property type="molecule type" value="Genomic_DNA"/>
</dbReference>
<evidence type="ECO:0000313" key="2">
    <source>
        <dbReference type="EMBL" id="MQM17021.1"/>
    </source>
</evidence>
<keyword evidence="3" id="KW-1185">Reference proteome</keyword>